<evidence type="ECO:0008006" key="3">
    <source>
        <dbReference type="Google" id="ProtNLM"/>
    </source>
</evidence>
<organism evidence="1 2">
    <name type="scientific">Arsenicibacter rosenii</name>
    <dbReference type="NCBI Taxonomy" id="1750698"/>
    <lineage>
        <taxon>Bacteria</taxon>
        <taxon>Pseudomonadati</taxon>
        <taxon>Bacteroidota</taxon>
        <taxon>Cytophagia</taxon>
        <taxon>Cytophagales</taxon>
        <taxon>Spirosomataceae</taxon>
        <taxon>Arsenicibacter</taxon>
    </lineage>
</organism>
<accession>A0A1S2VDP3</accession>
<gene>
    <name evidence="1" type="ORF">BLX24_27170</name>
</gene>
<protein>
    <recommendedName>
        <fullName evidence="3">Transposase DDE domain-containing protein</fullName>
    </recommendedName>
</protein>
<proteinExistence type="predicted"/>
<dbReference type="OrthoDB" id="160297at2"/>
<keyword evidence="2" id="KW-1185">Reference proteome</keyword>
<evidence type="ECO:0000313" key="2">
    <source>
        <dbReference type="Proteomes" id="UP000181790"/>
    </source>
</evidence>
<sequence length="107" mass="12472">MLEKSAFNRRLHRLAYTLSELFYYLADFFKVLNISGKYVVDSFPVAVYDNICIGRSRLLKGEEYRGKIASKQRFFFASGRAVGQFNSSLLWTNNQCSFSSCRVQWLM</sequence>
<name>A0A1S2VDP3_9BACT</name>
<dbReference type="EMBL" id="MORL01000030">
    <property type="protein sequence ID" value="OIN56028.1"/>
    <property type="molecule type" value="Genomic_DNA"/>
</dbReference>
<evidence type="ECO:0000313" key="1">
    <source>
        <dbReference type="EMBL" id="OIN56028.1"/>
    </source>
</evidence>
<dbReference type="RefSeq" id="WP_071506383.1">
    <property type="nucleotide sequence ID" value="NZ_MORL01000030.1"/>
</dbReference>
<comment type="caution">
    <text evidence="1">The sequence shown here is derived from an EMBL/GenBank/DDBJ whole genome shotgun (WGS) entry which is preliminary data.</text>
</comment>
<dbReference type="Proteomes" id="UP000181790">
    <property type="component" value="Unassembled WGS sequence"/>
</dbReference>
<reference evidence="1 2" key="1">
    <citation type="submission" date="2016-10" db="EMBL/GenBank/DDBJ databases">
        <title>Arsenicibacter rosenii gen. nov., sp. nov., an efficient arsenic-methylating bacterium isolated from an arsenic-contaminated paddy soil.</title>
        <authorList>
            <person name="Huang K."/>
        </authorList>
    </citation>
    <scope>NUCLEOTIDE SEQUENCE [LARGE SCALE GENOMIC DNA]</scope>
    <source>
        <strain evidence="1 2">SM-1</strain>
    </source>
</reference>
<dbReference type="AlphaFoldDB" id="A0A1S2VDP3"/>